<dbReference type="PROSITE" id="PS50109">
    <property type="entry name" value="HIS_KIN"/>
    <property type="match status" value="1"/>
</dbReference>
<dbReference type="CDD" id="cd17546">
    <property type="entry name" value="REC_hyHK_CKI1_RcsC-like"/>
    <property type="match status" value="1"/>
</dbReference>
<feature type="transmembrane region" description="Helical" evidence="6">
    <location>
        <begin position="29"/>
        <end position="49"/>
    </location>
</feature>
<gene>
    <name evidence="9" type="ORF">EG028_02290</name>
</gene>
<dbReference type="GO" id="GO:0005886">
    <property type="term" value="C:plasma membrane"/>
    <property type="evidence" value="ECO:0007669"/>
    <property type="project" value="TreeGrafter"/>
</dbReference>
<dbReference type="GO" id="GO:0009927">
    <property type="term" value="F:histidine phosphotransfer kinase activity"/>
    <property type="evidence" value="ECO:0007669"/>
    <property type="project" value="TreeGrafter"/>
</dbReference>
<sequence length="586" mass="65393">MSNPTQADSQVNGIPSIIIEGSKRNMGRIISGLAVVTLVLTQIFGYYLFKITGSREIFAGAIVEILLCAWAYGLANSGNIPKAIVVTFFLHSLSTLYFGLILSPNARVQVMAIFLLGLVFLLFGGIKRWLAIGFILAVTAAIEANNHIHFFRKVELQNAHVDIIGYLIIGTVMFLTSLMFYIFVKEIEDYRFKVNMYTKELQRTKQAISKYVRENSHQVRIDLNIIYGYLQHLSAEVPEKDSPGAVNVRTRDLHAMLNSTKAINEFINNSLEWSRIEQGLEIPIKKETIDFELWLDGISERFKLMAREKSVDLLLQMSNLPLYIVEDKNRLEIILGNLLSNAIKFTGRNTVVLLSVNVQNEVLVIGVSDQGPGIPIDQAEEVFKPFVSESGTGIGLPVARQLAKSLSGDIFVDPYSDVGATFILTLPLVTATNAQAQEMKKTVNNSTRSLRVLVVDDDDASRRIALINLQRLDYQIYTCASFDACKNILLNKNVDLVLLDYQLSNSITAVEVIKWIRSTGLTKNLPIIVLSGEAYLYGHSENDAKSVSLAAGANGYILKPIDYKSLSVEIEKVVNPANIKFYPWER</sequence>
<dbReference type="InterPro" id="IPR001789">
    <property type="entry name" value="Sig_transdc_resp-reg_receiver"/>
</dbReference>
<feature type="domain" description="Histidine kinase" evidence="7">
    <location>
        <begin position="214"/>
        <end position="430"/>
    </location>
</feature>
<feature type="transmembrane region" description="Helical" evidence="6">
    <location>
        <begin position="163"/>
        <end position="184"/>
    </location>
</feature>
<dbReference type="OrthoDB" id="636661at2"/>
<evidence type="ECO:0000313" key="10">
    <source>
        <dbReference type="Proteomes" id="UP000279089"/>
    </source>
</evidence>
<evidence type="ECO:0000256" key="5">
    <source>
        <dbReference type="PROSITE-ProRule" id="PRU00169"/>
    </source>
</evidence>
<dbReference type="RefSeq" id="WP_120514418.1">
    <property type="nucleotide sequence ID" value="NZ_QXZY01000001.1"/>
</dbReference>
<keyword evidence="6" id="KW-0812">Transmembrane</keyword>
<dbReference type="SUPFAM" id="SSF47384">
    <property type="entry name" value="Homodimeric domain of signal transducing histidine kinase"/>
    <property type="match status" value="1"/>
</dbReference>
<feature type="modified residue" description="4-aspartylphosphate" evidence="5">
    <location>
        <position position="500"/>
    </location>
</feature>
<evidence type="ECO:0000259" key="7">
    <source>
        <dbReference type="PROSITE" id="PS50109"/>
    </source>
</evidence>
<feature type="domain" description="Response regulatory" evidence="8">
    <location>
        <begin position="451"/>
        <end position="574"/>
    </location>
</feature>
<feature type="transmembrane region" description="Helical" evidence="6">
    <location>
        <begin position="132"/>
        <end position="151"/>
    </location>
</feature>
<dbReference type="SMART" id="SM00387">
    <property type="entry name" value="HATPase_c"/>
    <property type="match status" value="1"/>
</dbReference>
<feature type="transmembrane region" description="Helical" evidence="6">
    <location>
        <begin position="108"/>
        <end position="126"/>
    </location>
</feature>
<accession>A0A3N4MM52</accession>
<dbReference type="PROSITE" id="PS50110">
    <property type="entry name" value="RESPONSE_REGULATORY"/>
    <property type="match status" value="1"/>
</dbReference>
<dbReference type="Pfam" id="PF02518">
    <property type="entry name" value="HATPase_c"/>
    <property type="match status" value="1"/>
</dbReference>
<feature type="transmembrane region" description="Helical" evidence="6">
    <location>
        <begin position="80"/>
        <end position="101"/>
    </location>
</feature>
<name>A0A3N4MM52_9BACT</name>
<dbReference type="InterPro" id="IPR005467">
    <property type="entry name" value="His_kinase_dom"/>
</dbReference>
<comment type="caution">
    <text evidence="9">The sequence shown here is derived from an EMBL/GenBank/DDBJ whole genome shotgun (WGS) entry which is preliminary data.</text>
</comment>
<evidence type="ECO:0000256" key="6">
    <source>
        <dbReference type="SAM" id="Phobius"/>
    </source>
</evidence>
<dbReference type="AlphaFoldDB" id="A0A3N4MM52"/>
<dbReference type="SUPFAM" id="SSF55874">
    <property type="entry name" value="ATPase domain of HSP90 chaperone/DNA topoisomerase II/histidine kinase"/>
    <property type="match status" value="1"/>
</dbReference>
<dbReference type="InterPro" id="IPR036890">
    <property type="entry name" value="HATPase_C_sf"/>
</dbReference>
<dbReference type="Proteomes" id="UP000279089">
    <property type="component" value="Unassembled WGS sequence"/>
</dbReference>
<protein>
    <recommendedName>
        <fullName evidence="2">histidine kinase</fullName>
        <ecNumber evidence="2">2.7.13.3</ecNumber>
    </recommendedName>
</protein>
<evidence type="ECO:0000256" key="3">
    <source>
        <dbReference type="ARBA" id="ARBA00022679"/>
    </source>
</evidence>
<dbReference type="GO" id="GO:0000155">
    <property type="term" value="F:phosphorelay sensor kinase activity"/>
    <property type="evidence" value="ECO:0007669"/>
    <property type="project" value="InterPro"/>
</dbReference>
<reference evidence="10" key="1">
    <citation type="submission" date="2018-11" db="EMBL/GenBank/DDBJ databases">
        <title>Chitinophaga lutea sp.nov., isolate from arsenic contaminated soil.</title>
        <authorList>
            <person name="Zong Y."/>
        </authorList>
    </citation>
    <scope>NUCLEOTIDE SEQUENCE [LARGE SCALE GENOMIC DNA]</scope>
    <source>
        <strain evidence="10">YLT18</strain>
    </source>
</reference>
<keyword evidence="6" id="KW-0472">Membrane</keyword>
<comment type="catalytic activity">
    <reaction evidence="1">
        <text>ATP + protein L-histidine = ADP + protein N-phospho-L-histidine.</text>
        <dbReference type="EC" id="2.7.13.3"/>
    </reaction>
</comment>
<evidence type="ECO:0000256" key="2">
    <source>
        <dbReference type="ARBA" id="ARBA00012438"/>
    </source>
</evidence>
<dbReference type="Pfam" id="PF00072">
    <property type="entry name" value="Response_reg"/>
    <property type="match status" value="1"/>
</dbReference>
<dbReference type="PRINTS" id="PR00344">
    <property type="entry name" value="BCTRLSENSOR"/>
</dbReference>
<keyword evidence="6" id="KW-1133">Transmembrane helix</keyword>
<dbReference type="InterPro" id="IPR003594">
    <property type="entry name" value="HATPase_dom"/>
</dbReference>
<dbReference type="InterPro" id="IPR011006">
    <property type="entry name" value="CheY-like_superfamily"/>
</dbReference>
<proteinExistence type="predicted"/>
<dbReference type="EMBL" id="RMBX01000001">
    <property type="protein sequence ID" value="RPD43146.1"/>
    <property type="molecule type" value="Genomic_DNA"/>
</dbReference>
<dbReference type="CDD" id="cd00075">
    <property type="entry name" value="HATPase"/>
    <property type="match status" value="1"/>
</dbReference>
<dbReference type="InterPro" id="IPR036097">
    <property type="entry name" value="HisK_dim/P_sf"/>
</dbReference>
<evidence type="ECO:0000256" key="4">
    <source>
        <dbReference type="ARBA" id="ARBA00022777"/>
    </source>
</evidence>
<keyword evidence="5" id="KW-0597">Phosphoprotein</keyword>
<dbReference type="InterPro" id="IPR004358">
    <property type="entry name" value="Sig_transdc_His_kin-like_C"/>
</dbReference>
<keyword evidence="3" id="KW-0808">Transferase</keyword>
<dbReference type="PANTHER" id="PTHR43047:SF72">
    <property type="entry name" value="OSMOSENSING HISTIDINE PROTEIN KINASE SLN1"/>
    <property type="match status" value="1"/>
</dbReference>
<keyword evidence="4" id="KW-0418">Kinase</keyword>
<dbReference type="Gene3D" id="1.10.287.130">
    <property type="match status" value="1"/>
</dbReference>
<evidence type="ECO:0000313" key="9">
    <source>
        <dbReference type="EMBL" id="RPD43146.1"/>
    </source>
</evidence>
<dbReference type="Gene3D" id="3.30.565.10">
    <property type="entry name" value="Histidine kinase-like ATPase, C-terminal domain"/>
    <property type="match status" value="1"/>
</dbReference>
<keyword evidence="10" id="KW-1185">Reference proteome</keyword>
<feature type="transmembrane region" description="Helical" evidence="6">
    <location>
        <begin position="56"/>
        <end position="74"/>
    </location>
</feature>
<dbReference type="Gene3D" id="3.40.50.2300">
    <property type="match status" value="1"/>
</dbReference>
<dbReference type="SUPFAM" id="SSF52172">
    <property type="entry name" value="CheY-like"/>
    <property type="match status" value="1"/>
</dbReference>
<dbReference type="SMART" id="SM00448">
    <property type="entry name" value="REC"/>
    <property type="match status" value="1"/>
</dbReference>
<evidence type="ECO:0000256" key="1">
    <source>
        <dbReference type="ARBA" id="ARBA00000085"/>
    </source>
</evidence>
<organism evidence="9 10">
    <name type="scientific">Chitinophaga barathri</name>
    <dbReference type="NCBI Taxonomy" id="1647451"/>
    <lineage>
        <taxon>Bacteria</taxon>
        <taxon>Pseudomonadati</taxon>
        <taxon>Bacteroidota</taxon>
        <taxon>Chitinophagia</taxon>
        <taxon>Chitinophagales</taxon>
        <taxon>Chitinophagaceae</taxon>
        <taxon>Chitinophaga</taxon>
    </lineage>
</organism>
<dbReference type="EC" id="2.7.13.3" evidence="2"/>
<dbReference type="PANTHER" id="PTHR43047">
    <property type="entry name" value="TWO-COMPONENT HISTIDINE PROTEIN KINASE"/>
    <property type="match status" value="1"/>
</dbReference>
<evidence type="ECO:0000259" key="8">
    <source>
        <dbReference type="PROSITE" id="PS50110"/>
    </source>
</evidence>